<keyword evidence="1" id="KW-0472">Membrane</keyword>
<keyword evidence="1" id="KW-0812">Transmembrane</keyword>
<dbReference type="InterPro" id="IPR029062">
    <property type="entry name" value="Class_I_gatase-like"/>
</dbReference>
<accession>E1IFE3</accession>
<name>E1IFE3_9CHLR</name>
<dbReference type="InterPro" id="IPR025646">
    <property type="entry name" value="DUF4350"/>
</dbReference>
<evidence type="ECO:0000313" key="4">
    <source>
        <dbReference type="Proteomes" id="UP000054010"/>
    </source>
</evidence>
<organism evidence="3 4">
    <name type="scientific">Oscillochloris trichoides DG-6</name>
    <dbReference type="NCBI Taxonomy" id="765420"/>
    <lineage>
        <taxon>Bacteria</taxon>
        <taxon>Bacillati</taxon>
        <taxon>Chloroflexota</taxon>
        <taxon>Chloroflexia</taxon>
        <taxon>Chloroflexales</taxon>
        <taxon>Chloroflexineae</taxon>
        <taxon>Oscillochloridaceae</taxon>
        <taxon>Oscillochloris</taxon>
    </lineage>
</organism>
<dbReference type="eggNOG" id="ENOG5032W7Q">
    <property type="taxonomic scope" value="Bacteria"/>
</dbReference>
<dbReference type="SUPFAM" id="SSF52317">
    <property type="entry name" value="Class I glutamine amidotransferase-like"/>
    <property type="match status" value="1"/>
</dbReference>
<gene>
    <name evidence="3" type="ORF">OSCT_2044</name>
</gene>
<dbReference type="EMBL" id="ADVR01000090">
    <property type="protein sequence ID" value="EFO80113.1"/>
    <property type="molecule type" value="Genomic_DNA"/>
</dbReference>
<feature type="domain" description="DUF4350" evidence="2">
    <location>
        <begin position="40"/>
        <end position="211"/>
    </location>
</feature>
<proteinExistence type="predicted"/>
<reference evidence="3 4" key="1">
    <citation type="journal article" date="2011" name="J. Bacteriol.">
        <title>Draft genome sequence of the anoxygenic filamentous phototrophic bacterium Oscillochloris trichoides subsp. DG-6.</title>
        <authorList>
            <person name="Kuznetsov B.B."/>
            <person name="Ivanovsky R.N."/>
            <person name="Keppen O.I."/>
            <person name="Sukhacheva M.V."/>
            <person name="Bumazhkin B.K."/>
            <person name="Patutina E.O."/>
            <person name="Beletsky A.V."/>
            <person name="Mardanov A.V."/>
            <person name="Baslerov R.V."/>
            <person name="Panteleeva A.N."/>
            <person name="Kolganova T.V."/>
            <person name="Ravin N.V."/>
            <person name="Skryabin K.G."/>
        </authorList>
    </citation>
    <scope>NUCLEOTIDE SEQUENCE [LARGE SCALE GENOMIC DNA]</scope>
    <source>
        <strain evidence="3 4">DG-6</strain>
    </source>
</reference>
<evidence type="ECO:0000259" key="2">
    <source>
        <dbReference type="Pfam" id="PF14258"/>
    </source>
</evidence>
<evidence type="ECO:0000313" key="3">
    <source>
        <dbReference type="EMBL" id="EFO80113.1"/>
    </source>
</evidence>
<feature type="transmembrane region" description="Helical" evidence="1">
    <location>
        <begin position="243"/>
        <end position="261"/>
    </location>
</feature>
<dbReference type="Pfam" id="PF14258">
    <property type="entry name" value="DUF4350"/>
    <property type="match status" value="1"/>
</dbReference>
<dbReference type="OrthoDB" id="142959at2"/>
<dbReference type="Proteomes" id="UP000054010">
    <property type="component" value="Unassembled WGS sequence"/>
</dbReference>
<protein>
    <recommendedName>
        <fullName evidence="2">DUF4350 domain-containing protein</fullName>
    </recommendedName>
</protein>
<sequence length="370" mass="40433">MIRRYRREIGLVSALFVGLLIFLLVVPRDESGGANRPTSHSSQDAGTMALYRWLGDLGYRVERLEYRDFTLDATSDLLFVLGPNEAFTPDQTAAVVKWVEAGGALILADERHLGASAPLFQAFGARLKPSSTTQVQIVQPVASVRQLEVRSSSVLEQLPAAAAILVESNAMPVLAGFVYGEGYVYLSSSTAPFSNAGLGQAGSAELVLHLVERVGPNGRILFDEYHHGFVREPSVGSLLTGSAWGWAVLYALLMTALYLVLSGRRFGRPIALREESARRSSAEYLESMASLLRRGRKSGYLLAHYRTNLKRRLARPYGINPNQDDAAFVAALAALRPIDAAALNSLLARMNRPEVSESELLRLIAEADRF</sequence>
<keyword evidence="1" id="KW-1133">Transmembrane helix</keyword>
<dbReference type="HOGENOM" id="CLU_713476_0_0_0"/>
<dbReference type="AlphaFoldDB" id="E1IFE3"/>
<evidence type="ECO:0000256" key="1">
    <source>
        <dbReference type="SAM" id="Phobius"/>
    </source>
</evidence>
<dbReference type="STRING" id="765420.OSCT_2044"/>
<keyword evidence="4" id="KW-1185">Reference proteome</keyword>
<comment type="caution">
    <text evidence="3">The sequence shown here is derived from an EMBL/GenBank/DDBJ whole genome shotgun (WGS) entry which is preliminary data.</text>
</comment>